<dbReference type="Proteomes" id="UP001164653">
    <property type="component" value="Chromosome"/>
</dbReference>
<dbReference type="PANTHER" id="PTHR43328:SF1">
    <property type="entry name" value="N-ACETYLTRANSFERASE DOMAIN-CONTAINING PROTEIN"/>
    <property type="match status" value="1"/>
</dbReference>
<evidence type="ECO:0000313" key="2">
    <source>
        <dbReference type="EMBL" id="WAC12856.1"/>
    </source>
</evidence>
<dbReference type="Gene3D" id="3.40.630.30">
    <property type="match status" value="1"/>
</dbReference>
<organism evidence="2 3">
    <name type="scientific">Dyadobacter pollutisoli</name>
    <dbReference type="NCBI Taxonomy" id="2910158"/>
    <lineage>
        <taxon>Bacteria</taxon>
        <taxon>Pseudomonadati</taxon>
        <taxon>Bacteroidota</taxon>
        <taxon>Cytophagia</taxon>
        <taxon>Cytophagales</taxon>
        <taxon>Spirosomataceae</taxon>
        <taxon>Dyadobacter</taxon>
    </lineage>
</organism>
<keyword evidence="3" id="KW-1185">Reference proteome</keyword>
<dbReference type="InterPro" id="IPR000182">
    <property type="entry name" value="GNAT_dom"/>
</dbReference>
<dbReference type="AlphaFoldDB" id="A0A9E8SMK6"/>
<evidence type="ECO:0000313" key="3">
    <source>
        <dbReference type="Proteomes" id="UP001164653"/>
    </source>
</evidence>
<reference evidence="2" key="1">
    <citation type="submission" date="2022-11" db="EMBL/GenBank/DDBJ databases">
        <title>Dyadobacter pollutisoli sp. nov., isolated from plastic dumped soil.</title>
        <authorList>
            <person name="Kim J.M."/>
            <person name="Kim K.R."/>
            <person name="Lee J.K."/>
            <person name="Hao L."/>
            <person name="Jeon C.O."/>
        </authorList>
    </citation>
    <scope>NUCLEOTIDE SEQUENCE</scope>
    <source>
        <strain evidence="2">U1</strain>
    </source>
</reference>
<gene>
    <name evidence="2" type="ORF">ON006_02595</name>
</gene>
<evidence type="ECO:0000259" key="1">
    <source>
        <dbReference type="PROSITE" id="PS51186"/>
    </source>
</evidence>
<dbReference type="InterPro" id="IPR016181">
    <property type="entry name" value="Acyl_CoA_acyltransferase"/>
</dbReference>
<proteinExistence type="predicted"/>
<dbReference type="EMBL" id="CP112998">
    <property type="protein sequence ID" value="WAC12856.1"/>
    <property type="molecule type" value="Genomic_DNA"/>
</dbReference>
<dbReference type="SUPFAM" id="SSF55729">
    <property type="entry name" value="Acyl-CoA N-acyltransferases (Nat)"/>
    <property type="match status" value="1"/>
</dbReference>
<protein>
    <submittedName>
        <fullName evidence="2">GNAT family protein</fullName>
    </submittedName>
</protein>
<dbReference type="PROSITE" id="PS51186">
    <property type="entry name" value="GNAT"/>
    <property type="match status" value="1"/>
</dbReference>
<name>A0A9E8SMK6_9BACT</name>
<dbReference type="KEGG" id="dpf:ON006_02595"/>
<dbReference type="RefSeq" id="WP_244823553.1">
    <property type="nucleotide sequence ID" value="NZ_CP112998.1"/>
</dbReference>
<dbReference type="GO" id="GO:0016747">
    <property type="term" value="F:acyltransferase activity, transferring groups other than amino-acyl groups"/>
    <property type="evidence" value="ECO:0007669"/>
    <property type="project" value="InterPro"/>
</dbReference>
<dbReference type="PANTHER" id="PTHR43328">
    <property type="entry name" value="ACETYLTRANSFERASE-RELATED"/>
    <property type="match status" value="1"/>
</dbReference>
<sequence length="177" mass="20752">MDRTVTLRPFEREVAERLSMLANNENVVAQVRDNFPYPYTLSDAHYWIDFCNSRRNDESFHRAVFYGDEFVGGIGVLRQEDIHRYNAEIGYWLGEPYWGLNIMTSALQQMTSWVFENTSIHRLFAGVFETNLASMRVLEKAGYHLEAIHRKAITKNGQMLDEHLFVILRDNNSFPRL</sequence>
<feature type="domain" description="N-acetyltransferase" evidence="1">
    <location>
        <begin position="5"/>
        <end position="167"/>
    </location>
</feature>
<dbReference type="Pfam" id="PF13302">
    <property type="entry name" value="Acetyltransf_3"/>
    <property type="match status" value="1"/>
</dbReference>
<accession>A0A9E8SMK6</accession>